<gene>
    <name evidence="6" type="ORF">S01H4_62294</name>
</gene>
<feature type="transmembrane region" description="Helical" evidence="5">
    <location>
        <begin position="21"/>
        <end position="38"/>
    </location>
</feature>
<feature type="transmembrane region" description="Helical" evidence="5">
    <location>
        <begin position="107"/>
        <end position="129"/>
    </location>
</feature>
<keyword evidence="2 5" id="KW-0812">Transmembrane</keyword>
<evidence type="ECO:0000256" key="4">
    <source>
        <dbReference type="ARBA" id="ARBA00023136"/>
    </source>
</evidence>
<feature type="transmembrane region" description="Helical" evidence="5">
    <location>
        <begin position="69"/>
        <end position="87"/>
    </location>
</feature>
<organism evidence="6">
    <name type="scientific">marine sediment metagenome</name>
    <dbReference type="NCBI Taxonomy" id="412755"/>
    <lineage>
        <taxon>unclassified sequences</taxon>
        <taxon>metagenomes</taxon>
        <taxon>ecological metagenomes</taxon>
    </lineage>
</organism>
<comment type="caution">
    <text evidence="6">The sequence shown here is derived from an EMBL/GenBank/DDBJ whole genome shotgun (WGS) entry which is preliminary data.</text>
</comment>
<evidence type="ECO:0000256" key="1">
    <source>
        <dbReference type="ARBA" id="ARBA00004141"/>
    </source>
</evidence>
<dbReference type="EMBL" id="BART01037144">
    <property type="protein sequence ID" value="GAH05759.1"/>
    <property type="molecule type" value="Genomic_DNA"/>
</dbReference>
<keyword evidence="4 5" id="KW-0472">Membrane</keyword>
<evidence type="ECO:0000256" key="2">
    <source>
        <dbReference type="ARBA" id="ARBA00022692"/>
    </source>
</evidence>
<reference evidence="6" key="1">
    <citation type="journal article" date="2014" name="Front. Microbiol.">
        <title>High frequency of phylogenetically diverse reductive dehalogenase-homologous genes in deep subseafloor sedimentary metagenomes.</title>
        <authorList>
            <person name="Kawai M."/>
            <person name="Futagami T."/>
            <person name="Toyoda A."/>
            <person name="Takaki Y."/>
            <person name="Nishi S."/>
            <person name="Hori S."/>
            <person name="Arai W."/>
            <person name="Tsubouchi T."/>
            <person name="Morono Y."/>
            <person name="Uchiyama I."/>
            <person name="Ito T."/>
            <person name="Fujiyama A."/>
            <person name="Inagaki F."/>
            <person name="Takami H."/>
        </authorList>
    </citation>
    <scope>NUCLEOTIDE SEQUENCE</scope>
    <source>
        <strain evidence="6">Expedition CK06-06</strain>
    </source>
</reference>
<evidence type="ECO:0000256" key="3">
    <source>
        <dbReference type="ARBA" id="ARBA00022989"/>
    </source>
</evidence>
<protein>
    <submittedName>
        <fullName evidence="6">Uncharacterized protein</fullName>
    </submittedName>
</protein>
<sequence>MKINLPFRLEDEKIYLKKSHPLTRLILPFIFVIPFIIIDDIYLIVSILLIIFITDLIFRLNIIEILSRLRIVIPFIFLLTIFIPLYVGDIVLYQFNMGITITIFKEGLILASLTILRVLGALFVFMSFFSTLTYSEFIEALTKL</sequence>
<dbReference type="Pfam" id="PF02361">
    <property type="entry name" value="CbiQ"/>
    <property type="match status" value="1"/>
</dbReference>
<keyword evidence="3 5" id="KW-1133">Transmembrane helix</keyword>
<dbReference type="InterPro" id="IPR003339">
    <property type="entry name" value="ABC/ECF_trnsptr_transmembrane"/>
</dbReference>
<evidence type="ECO:0000256" key="5">
    <source>
        <dbReference type="SAM" id="Phobius"/>
    </source>
</evidence>
<accession>X1DL64</accession>
<dbReference type="GO" id="GO:0005886">
    <property type="term" value="C:plasma membrane"/>
    <property type="evidence" value="ECO:0007669"/>
    <property type="project" value="UniProtKB-ARBA"/>
</dbReference>
<name>X1DL64_9ZZZZ</name>
<comment type="subcellular location">
    <subcellularLocation>
        <location evidence="1">Membrane</location>
        <topology evidence="1">Multi-pass membrane protein</topology>
    </subcellularLocation>
</comment>
<proteinExistence type="predicted"/>
<feature type="transmembrane region" description="Helical" evidence="5">
    <location>
        <begin position="44"/>
        <end position="62"/>
    </location>
</feature>
<evidence type="ECO:0000313" key="6">
    <source>
        <dbReference type="EMBL" id="GAH05759.1"/>
    </source>
</evidence>
<dbReference type="AlphaFoldDB" id="X1DL64"/>
<feature type="non-terminal residue" evidence="6">
    <location>
        <position position="144"/>
    </location>
</feature>